<evidence type="ECO:0000313" key="3">
    <source>
        <dbReference type="Proteomes" id="UP000504714"/>
    </source>
</evidence>
<feature type="region of interest" description="Disordered" evidence="1">
    <location>
        <begin position="21"/>
        <end position="56"/>
    </location>
</feature>
<reference evidence="2 3" key="1">
    <citation type="submission" date="2020-06" db="EMBL/GenBank/DDBJ databases">
        <title>The genome sequence of Candidatus Regiella insecticola strain Tut.</title>
        <authorList>
            <person name="Nikoh N."/>
            <person name="Tsuchida T."/>
            <person name="Koga R."/>
            <person name="Oshima K."/>
            <person name="Hattori M."/>
            <person name="Fukatsu T."/>
        </authorList>
    </citation>
    <scope>NUCLEOTIDE SEQUENCE [LARGE SCALE GENOMIC DNA]</scope>
    <source>
        <strain evidence="2 3">Tut</strain>
    </source>
</reference>
<dbReference type="AlphaFoldDB" id="A0A6L2ZN22"/>
<evidence type="ECO:0000313" key="2">
    <source>
        <dbReference type="EMBL" id="GFN45992.1"/>
    </source>
</evidence>
<evidence type="ECO:0000256" key="1">
    <source>
        <dbReference type="SAM" id="MobiDB-lite"/>
    </source>
</evidence>
<name>A0A6L2ZN22_9ENTR</name>
<comment type="caution">
    <text evidence="2">The sequence shown here is derived from an EMBL/GenBank/DDBJ whole genome shotgun (WGS) entry which is preliminary data.</text>
</comment>
<accession>A0A6L2ZN22</accession>
<organism evidence="2 3">
    <name type="scientific">Candidatus Regiella insecticola</name>
    <dbReference type="NCBI Taxonomy" id="138073"/>
    <lineage>
        <taxon>Bacteria</taxon>
        <taxon>Pseudomonadati</taxon>
        <taxon>Pseudomonadota</taxon>
        <taxon>Gammaproteobacteria</taxon>
        <taxon>Enterobacterales</taxon>
        <taxon>Enterobacteriaceae</taxon>
        <taxon>aphid secondary symbionts</taxon>
        <taxon>Candidatus Regiella</taxon>
    </lineage>
</organism>
<gene>
    <name evidence="2" type="ORF">RINTU1_13870</name>
</gene>
<dbReference type="Proteomes" id="UP000504714">
    <property type="component" value="Unassembled WGS sequence"/>
</dbReference>
<protein>
    <submittedName>
        <fullName evidence="2">Uncharacterized protein</fullName>
    </submittedName>
</protein>
<dbReference type="EMBL" id="BLXO01000002">
    <property type="protein sequence ID" value="GFN45992.1"/>
    <property type="molecule type" value="Genomic_DNA"/>
</dbReference>
<sequence length="56" mass="6285">MLTFDAIWPYIPFAFEVAAKHPGRPTDERGHTMRARAGSQHRGGFKGEGEMLLLTK</sequence>
<proteinExistence type="predicted"/>